<comment type="caution">
    <text evidence="2">The sequence shown here is derived from an EMBL/GenBank/DDBJ whole genome shotgun (WGS) entry which is preliminary data.</text>
</comment>
<feature type="transmembrane region" description="Helical" evidence="1">
    <location>
        <begin position="70"/>
        <end position="91"/>
    </location>
</feature>
<dbReference type="Proteomes" id="UP001168823">
    <property type="component" value="Unassembled WGS sequence"/>
</dbReference>
<gene>
    <name evidence="2" type="ORF">Q2100_19695</name>
</gene>
<feature type="transmembrane region" description="Helical" evidence="1">
    <location>
        <begin position="103"/>
        <end position="121"/>
    </location>
</feature>
<name>A0ABT8UJL2_9MYCO</name>
<reference evidence="2" key="1">
    <citation type="submission" date="2023-07" db="EMBL/GenBank/DDBJ databases">
        <title>Mycolicibacterium sp. nov., a novel bacterial species.</title>
        <authorList>
            <person name="Cao Y."/>
        </authorList>
    </citation>
    <scope>NUCLEOTIDE SEQUENCE</scope>
    <source>
        <strain evidence="2">KC 300</strain>
    </source>
</reference>
<organism evidence="2 3">
    <name type="scientific">Mycolicibacterium arseniciresistens</name>
    <dbReference type="NCBI Taxonomy" id="3062257"/>
    <lineage>
        <taxon>Bacteria</taxon>
        <taxon>Bacillati</taxon>
        <taxon>Actinomycetota</taxon>
        <taxon>Actinomycetes</taxon>
        <taxon>Mycobacteriales</taxon>
        <taxon>Mycobacteriaceae</taxon>
        <taxon>Mycolicibacterium</taxon>
    </lineage>
</organism>
<keyword evidence="1" id="KW-1133">Transmembrane helix</keyword>
<accession>A0ABT8UJL2</accession>
<evidence type="ECO:0000256" key="1">
    <source>
        <dbReference type="SAM" id="Phobius"/>
    </source>
</evidence>
<evidence type="ECO:0000313" key="3">
    <source>
        <dbReference type="Proteomes" id="UP001168823"/>
    </source>
</evidence>
<keyword evidence="3" id="KW-1185">Reference proteome</keyword>
<keyword evidence="1" id="KW-0472">Membrane</keyword>
<proteinExistence type="predicted"/>
<keyword evidence="1" id="KW-0812">Transmembrane</keyword>
<sequence length="126" mass="13253">MSVLARVGIVELAVAALSGWVMVVTVARPDMLTRLGVRHLNRVRQAHIDLILMGVLLTAVGAAAGAVPGWIAVLLIIGATLQPVMFLPLAVDAAIQERGLYRAANGVVFACTSIGWTALAVETLMR</sequence>
<feature type="transmembrane region" description="Helical" evidence="1">
    <location>
        <begin position="48"/>
        <end position="64"/>
    </location>
</feature>
<dbReference type="RefSeq" id="WP_302915411.1">
    <property type="nucleotide sequence ID" value="NZ_JAUMSQ010000166.1"/>
</dbReference>
<feature type="transmembrane region" description="Helical" evidence="1">
    <location>
        <begin position="6"/>
        <end position="27"/>
    </location>
</feature>
<dbReference type="EMBL" id="JAUMSQ010000166">
    <property type="protein sequence ID" value="MDO3637970.1"/>
    <property type="molecule type" value="Genomic_DNA"/>
</dbReference>
<evidence type="ECO:0000313" key="2">
    <source>
        <dbReference type="EMBL" id="MDO3637970.1"/>
    </source>
</evidence>
<protein>
    <submittedName>
        <fullName evidence="2">Uncharacterized protein</fullName>
    </submittedName>
</protein>